<name>A0A811QDN9_9POAL</name>
<comment type="caution">
    <text evidence="2">The sequence shown here is derived from an EMBL/GenBank/DDBJ whole genome shotgun (WGS) entry which is preliminary data.</text>
</comment>
<feature type="region of interest" description="Disordered" evidence="1">
    <location>
        <begin position="208"/>
        <end position="244"/>
    </location>
</feature>
<accession>A0A811QDN9</accession>
<keyword evidence="3" id="KW-1185">Reference proteome</keyword>
<proteinExistence type="predicted"/>
<evidence type="ECO:0000313" key="3">
    <source>
        <dbReference type="Proteomes" id="UP000604825"/>
    </source>
</evidence>
<reference evidence="2" key="1">
    <citation type="submission" date="2020-10" db="EMBL/GenBank/DDBJ databases">
        <authorList>
            <person name="Han B."/>
            <person name="Lu T."/>
            <person name="Zhao Q."/>
            <person name="Huang X."/>
            <person name="Zhao Y."/>
        </authorList>
    </citation>
    <scope>NUCLEOTIDE SEQUENCE</scope>
</reference>
<dbReference type="EMBL" id="CAJGYO010000010">
    <property type="protein sequence ID" value="CAD6257368.1"/>
    <property type="molecule type" value="Genomic_DNA"/>
</dbReference>
<evidence type="ECO:0000313" key="2">
    <source>
        <dbReference type="EMBL" id="CAD6257368.1"/>
    </source>
</evidence>
<organism evidence="2 3">
    <name type="scientific">Miscanthus lutarioriparius</name>
    <dbReference type="NCBI Taxonomy" id="422564"/>
    <lineage>
        <taxon>Eukaryota</taxon>
        <taxon>Viridiplantae</taxon>
        <taxon>Streptophyta</taxon>
        <taxon>Embryophyta</taxon>
        <taxon>Tracheophyta</taxon>
        <taxon>Spermatophyta</taxon>
        <taxon>Magnoliopsida</taxon>
        <taxon>Liliopsida</taxon>
        <taxon>Poales</taxon>
        <taxon>Poaceae</taxon>
        <taxon>PACMAD clade</taxon>
        <taxon>Panicoideae</taxon>
        <taxon>Andropogonodae</taxon>
        <taxon>Andropogoneae</taxon>
        <taxon>Saccharinae</taxon>
        <taxon>Miscanthus</taxon>
    </lineage>
</organism>
<protein>
    <submittedName>
        <fullName evidence="2">Uncharacterized protein</fullName>
    </submittedName>
</protein>
<gene>
    <name evidence="2" type="ORF">NCGR_LOCUS40853</name>
</gene>
<dbReference type="Proteomes" id="UP000604825">
    <property type="component" value="Unassembled WGS sequence"/>
</dbReference>
<evidence type="ECO:0000256" key="1">
    <source>
        <dbReference type="SAM" id="MobiDB-lite"/>
    </source>
</evidence>
<dbReference type="AlphaFoldDB" id="A0A811QDN9"/>
<sequence length="244" mass="25606">MHLWFKHFQSRSAPPQLRCEVPGRFTNVRVEDVDGAAVGGGEEDADDVVAGEVPRRTPTTRLRVSPAKAAAPRRQGPMPAIAVDVPMTMTMTTGGRWTWGAINVERRRPAGRGGSVVGERLRGAGGRCDRLGLSASSRDLAGGWGRQRAATDRMRKGAGLLVAGLVSRRWEKGKASSSSLAPSCCEASWGSCGPPRWSAACRGPGCHGGEGSDAVEGSGATSRGAGVSCAPALSQRRPRQPRIV</sequence>